<gene>
    <name evidence="1" type="ORF">JD844_008635</name>
</gene>
<reference evidence="1 2" key="1">
    <citation type="journal article" date="2022" name="Gigascience">
        <title>A chromosome-level genome assembly and annotation of the desert horned lizard, Phrynosoma platyrhinos, provides insight into chromosomal rearrangements among reptiles.</title>
        <authorList>
            <person name="Koochekian N."/>
            <person name="Ascanio A."/>
            <person name="Farleigh K."/>
            <person name="Card D.C."/>
            <person name="Schield D.R."/>
            <person name="Castoe T.A."/>
            <person name="Jezkova T."/>
        </authorList>
    </citation>
    <scope>NUCLEOTIDE SEQUENCE [LARGE SCALE GENOMIC DNA]</scope>
    <source>
        <strain evidence="1">NK-2021</strain>
    </source>
</reference>
<keyword evidence="2" id="KW-1185">Reference proteome</keyword>
<dbReference type="Proteomes" id="UP000826234">
    <property type="component" value="Unassembled WGS sequence"/>
</dbReference>
<sequence>MDLLLFLKGSYRCGACKPGFTGDQVRGCRAEQSCKNLSLNPCSIHAQCTEVRQGDISCVSYFHSVIFLLTQCGIGWAGDGFVCGKDIDIDGYPDEELPCSFESCRKVG</sequence>
<protein>
    <submittedName>
        <fullName evidence="1">Uncharacterized protein</fullName>
    </submittedName>
</protein>
<dbReference type="EMBL" id="JAIPUX010000439">
    <property type="protein sequence ID" value="KAH0627996.1"/>
    <property type="molecule type" value="Genomic_DNA"/>
</dbReference>
<proteinExistence type="predicted"/>
<evidence type="ECO:0000313" key="1">
    <source>
        <dbReference type="EMBL" id="KAH0627996.1"/>
    </source>
</evidence>
<dbReference type="Gene3D" id="2.10.25.10">
    <property type="entry name" value="Laminin"/>
    <property type="match status" value="1"/>
</dbReference>
<dbReference type="PANTHER" id="PTHR10199">
    <property type="entry name" value="THROMBOSPONDIN"/>
    <property type="match status" value="1"/>
</dbReference>
<name>A0ABQ7TF08_PHRPL</name>
<comment type="caution">
    <text evidence="1">The sequence shown here is derived from an EMBL/GenBank/DDBJ whole genome shotgun (WGS) entry which is preliminary data.</text>
</comment>
<organism evidence="1 2">
    <name type="scientific">Phrynosoma platyrhinos</name>
    <name type="common">Desert horned lizard</name>
    <dbReference type="NCBI Taxonomy" id="52577"/>
    <lineage>
        <taxon>Eukaryota</taxon>
        <taxon>Metazoa</taxon>
        <taxon>Chordata</taxon>
        <taxon>Craniata</taxon>
        <taxon>Vertebrata</taxon>
        <taxon>Euteleostomi</taxon>
        <taxon>Lepidosauria</taxon>
        <taxon>Squamata</taxon>
        <taxon>Bifurcata</taxon>
        <taxon>Unidentata</taxon>
        <taxon>Episquamata</taxon>
        <taxon>Toxicofera</taxon>
        <taxon>Iguania</taxon>
        <taxon>Phrynosomatidae</taxon>
        <taxon>Phrynosomatinae</taxon>
        <taxon>Phrynosoma</taxon>
    </lineage>
</organism>
<dbReference type="PANTHER" id="PTHR10199:SF100">
    <property type="entry name" value="THROMBOSPONDIN, ISOFORM A"/>
    <property type="match status" value="1"/>
</dbReference>
<evidence type="ECO:0000313" key="2">
    <source>
        <dbReference type="Proteomes" id="UP000826234"/>
    </source>
</evidence>
<accession>A0ABQ7TF08</accession>